<evidence type="ECO:0000256" key="6">
    <source>
        <dbReference type="ARBA" id="ARBA00022989"/>
    </source>
</evidence>
<evidence type="ECO:0000256" key="3">
    <source>
        <dbReference type="ARBA" id="ARBA00022448"/>
    </source>
</evidence>
<dbReference type="Proteomes" id="UP000004994">
    <property type="component" value="Chromosome 5"/>
</dbReference>
<sequence length="197" mass="21923">MPLFITVDHCMTVLFNCMSTITMSLSMSDDCNRFLQSSYTHSETFAGASVLCPKIHGVYPRLPSYTVSYKRSTLKSHGCVQPVSGKVPCRSITHLSLAGRAIKCASFVERNYQSSVNDDEDPFWINATKQSVRAAKSIMEFLVEQPSQLKYIEWPGFQSTLKTAILALVLVGLFIIALFSVDSALSYMLALFLRRAA</sequence>
<name>A0A3Q7GKQ0_SOLLC</name>
<reference evidence="10" key="1">
    <citation type="journal article" date="2012" name="Nature">
        <title>The tomato genome sequence provides insights into fleshy fruit evolution.</title>
        <authorList>
            <consortium name="Tomato Genome Consortium"/>
        </authorList>
    </citation>
    <scope>NUCLEOTIDE SEQUENCE [LARGE SCALE GENOMIC DNA]</scope>
    <source>
        <strain evidence="10">cv. Heinz 1706</strain>
    </source>
</reference>
<dbReference type="STRING" id="4081.A0A3Q7GKQ0"/>
<proteinExistence type="inferred from homology"/>
<keyword evidence="4 9" id="KW-0812">Transmembrane</keyword>
<dbReference type="GO" id="GO:0006605">
    <property type="term" value="P:protein targeting"/>
    <property type="evidence" value="ECO:0007669"/>
    <property type="project" value="InterPro"/>
</dbReference>
<evidence type="ECO:0000313" key="10">
    <source>
        <dbReference type="EnsemblPlants" id="Solyc05g050720.3.1"/>
    </source>
</evidence>
<dbReference type="PANTHER" id="PTHR37247">
    <property type="entry name" value="TRANSMEMBRANE PROTEIN"/>
    <property type="match status" value="1"/>
</dbReference>
<dbReference type="AlphaFoldDB" id="A0A3Q7GKQ0"/>
<comment type="subcellular location">
    <subcellularLocation>
        <location evidence="1">Membrane</location>
    </subcellularLocation>
</comment>
<keyword evidence="11" id="KW-1185">Reference proteome</keyword>
<dbReference type="GO" id="GO:0006886">
    <property type="term" value="P:intracellular protein transport"/>
    <property type="evidence" value="ECO:0007669"/>
    <property type="project" value="InterPro"/>
</dbReference>
<organism evidence="10">
    <name type="scientific">Solanum lycopersicum</name>
    <name type="common">Tomato</name>
    <name type="synonym">Lycopersicon esculentum</name>
    <dbReference type="NCBI Taxonomy" id="4081"/>
    <lineage>
        <taxon>Eukaryota</taxon>
        <taxon>Viridiplantae</taxon>
        <taxon>Streptophyta</taxon>
        <taxon>Embryophyta</taxon>
        <taxon>Tracheophyta</taxon>
        <taxon>Spermatophyta</taxon>
        <taxon>Magnoliopsida</taxon>
        <taxon>eudicotyledons</taxon>
        <taxon>Gunneridae</taxon>
        <taxon>Pentapetalae</taxon>
        <taxon>asterids</taxon>
        <taxon>lamiids</taxon>
        <taxon>Solanales</taxon>
        <taxon>Solanaceae</taxon>
        <taxon>Solanoideae</taxon>
        <taxon>Solaneae</taxon>
        <taxon>Solanum</taxon>
        <taxon>Solanum subgen. Lycopersicon</taxon>
    </lineage>
</organism>
<feature type="transmembrane region" description="Helical" evidence="9">
    <location>
        <begin position="165"/>
        <end position="193"/>
    </location>
</feature>
<evidence type="ECO:0000256" key="9">
    <source>
        <dbReference type="SAM" id="Phobius"/>
    </source>
</evidence>
<dbReference type="PANTHER" id="PTHR37247:SF1">
    <property type="entry name" value="TRANSMEMBRANE PROTEIN"/>
    <property type="match status" value="1"/>
</dbReference>
<dbReference type="EnsemblPlants" id="Solyc05g050720.3.1">
    <property type="protein sequence ID" value="Solyc05g050720.3.1"/>
    <property type="gene ID" value="Solyc05g050720.3"/>
</dbReference>
<keyword evidence="6 9" id="KW-1133">Transmembrane helix</keyword>
<dbReference type="Gene3D" id="1.20.5.1030">
    <property type="entry name" value="Preprotein translocase secy subunit"/>
    <property type="match status" value="1"/>
</dbReference>
<dbReference type="InParanoid" id="A0A3Q7GKQ0"/>
<evidence type="ECO:0000256" key="2">
    <source>
        <dbReference type="ARBA" id="ARBA00008274"/>
    </source>
</evidence>
<keyword evidence="7" id="KW-0811">Translocation</keyword>
<accession>A0A3Q7GKQ0</accession>
<comment type="similarity">
    <text evidence="2">Belongs to the SecE/SEC61-gamma family.</text>
</comment>
<evidence type="ECO:0000256" key="5">
    <source>
        <dbReference type="ARBA" id="ARBA00022927"/>
    </source>
</evidence>
<dbReference type="PaxDb" id="4081-Solyc05g050720.2.1"/>
<evidence type="ECO:0000256" key="7">
    <source>
        <dbReference type="ARBA" id="ARBA00023010"/>
    </source>
</evidence>
<evidence type="ECO:0000313" key="11">
    <source>
        <dbReference type="Proteomes" id="UP000004994"/>
    </source>
</evidence>
<dbReference type="InterPro" id="IPR001901">
    <property type="entry name" value="Translocase_SecE/Sec61-g"/>
</dbReference>
<dbReference type="Gramene" id="Solyc05g050720.3.1">
    <property type="protein sequence ID" value="Solyc05g050720.3.1"/>
    <property type="gene ID" value="Solyc05g050720.3"/>
</dbReference>
<keyword evidence="8 9" id="KW-0472">Membrane</keyword>
<evidence type="ECO:0000256" key="8">
    <source>
        <dbReference type="ARBA" id="ARBA00023136"/>
    </source>
</evidence>
<evidence type="ECO:0000256" key="4">
    <source>
        <dbReference type="ARBA" id="ARBA00022692"/>
    </source>
</evidence>
<reference evidence="10" key="2">
    <citation type="submission" date="2019-01" db="UniProtKB">
        <authorList>
            <consortium name="EnsemblPlants"/>
        </authorList>
    </citation>
    <scope>IDENTIFICATION</scope>
    <source>
        <strain evidence="10">cv. Heinz 1706</strain>
    </source>
</reference>
<keyword evidence="5" id="KW-0653">Protein transport</keyword>
<dbReference type="Pfam" id="PF00584">
    <property type="entry name" value="SecE"/>
    <property type="match status" value="1"/>
</dbReference>
<keyword evidence="3" id="KW-0813">Transport</keyword>
<dbReference type="GO" id="GO:0016020">
    <property type="term" value="C:membrane"/>
    <property type="evidence" value="ECO:0007669"/>
    <property type="project" value="UniProtKB-SubCell"/>
</dbReference>
<dbReference type="InterPro" id="IPR038379">
    <property type="entry name" value="SecE_sf"/>
</dbReference>
<protein>
    <submittedName>
        <fullName evidence="10">Uncharacterized protein</fullName>
    </submittedName>
</protein>
<dbReference type="OMA" id="VFCPKIG"/>
<evidence type="ECO:0000256" key="1">
    <source>
        <dbReference type="ARBA" id="ARBA00004370"/>
    </source>
</evidence>